<proteinExistence type="predicted"/>
<organism evidence="3 4">
    <name type="scientific">Niastella koreensis</name>
    <dbReference type="NCBI Taxonomy" id="354356"/>
    <lineage>
        <taxon>Bacteria</taxon>
        <taxon>Pseudomonadati</taxon>
        <taxon>Bacteroidota</taxon>
        <taxon>Chitinophagia</taxon>
        <taxon>Chitinophagales</taxon>
        <taxon>Chitinophagaceae</taxon>
        <taxon>Niastella</taxon>
    </lineage>
</organism>
<evidence type="ECO:0000259" key="2">
    <source>
        <dbReference type="PROSITE" id="PS50093"/>
    </source>
</evidence>
<dbReference type="PANTHER" id="PTHR46534">
    <property type="entry name" value="IGGFC_BINDING DOMAIN-CONTAINING PROTEIN"/>
    <property type="match status" value="1"/>
</dbReference>
<reference evidence="3 4" key="1">
    <citation type="submission" date="2016-04" db="EMBL/GenBank/DDBJ databases">
        <authorList>
            <person name="Chen L."/>
            <person name="Zhuang W."/>
            <person name="Wang G."/>
        </authorList>
    </citation>
    <scope>NUCLEOTIDE SEQUENCE [LARGE SCALE GENOMIC DNA]</scope>
    <source>
        <strain evidence="4">GR20</strain>
    </source>
</reference>
<feature type="domain" description="PKD" evidence="2">
    <location>
        <begin position="672"/>
        <end position="718"/>
    </location>
</feature>
<dbReference type="InterPro" id="IPR013783">
    <property type="entry name" value="Ig-like_fold"/>
</dbReference>
<comment type="caution">
    <text evidence="3">The sequence shown here is derived from an EMBL/GenBank/DDBJ whole genome shotgun (WGS) entry which is preliminary data.</text>
</comment>
<dbReference type="InterPro" id="IPR022409">
    <property type="entry name" value="PKD/Chitinase_dom"/>
</dbReference>
<feature type="domain" description="PKD" evidence="2">
    <location>
        <begin position="585"/>
        <end position="631"/>
    </location>
</feature>
<dbReference type="Pfam" id="PF13585">
    <property type="entry name" value="CHU_C"/>
    <property type="match status" value="1"/>
</dbReference>
<dbReference type="PROSITE" id="PS50093">
    <property type="entry name" value="PKD"/>
    <property type="match status" value="3"/>
</dbReference>
<dbReference type="SUPFAM" id="SSF49299">
    <property type="entry name" value="PKD domain"/>
    <property type="match status" value="3"/>
</dbReference>
<dbReference type="Pfam" id="PF18911">
    <property type="entry name" value="PKD_4"/>
    <property type="match status" value="2"/>
</dbReference>
<feature type="chain" id="PRO_5047151446" description="PKD domain-containing protein" evidence="1">
    <location>
        <begin position="23"/>
        <end position="1171"/>
    </location>
</feature>
<keyword evidence="4" id="KW-1185">Reference proteome</keyword>
<name>A0ABX3NV81_9BACT</name>
<evidence type="ECO:0000256" key="1">
    <source>
        <dbReference type="SAM" id="SignalP"/>
    </source>
</evidence>
<dbReference type="CDD" id="cd00146">
    <property type="entry name" value="PKD"/>
    <property type="match status" value="2"/>
</dbReference>
<keyword evidence="1" id="KW-0732">Signal</keyword>
<evidence type="ECO:0000313" key="3">
    <source>
        <dbReference type="EMBL" id="OQP48144.1"/>
    </source>
</evidence>
<feature type="domain" description="PKD" evidence="2">
    <location>
        <begin position="768"/>
        <end position="810"/>
    </location>
</feature>
<dbReference type="SMART" id="SM00089">
    <property type="entry name" value="PKD"/>
    <property type="match status" value="3"/>
</dbReference>
<evidence type="ECO:0000313" key="4">
    <source>
        <dbReference type="Proteomes" id="UP000192277"/>
    </source>
</evidence>
<dbReference type="InterPro" id="IPR035234">
    <property type="entry name" value="IgGFc-bd_N"/>
</dbReference>
<accession>A0ABX3NV81</accession>
<dbReference type="Gene3D" id="2.60.40.10">
    <property type="entry name" value="Immunoglobulins"/>
    <property type="match status" value="3"/>
</dbReference>
<dbReference type="InterPro" id="IPR000601">
    <property type="entry name" value="PKD_dom"/>
</dbReference>
<dbReference type="RefSeq" id="WP_014221325.1">
    <property type="nucleotide sequence ID" value="NZ_LWBO01000012.1"/>
</dbReference>
<feature type="signal peptide" evidence="1">
    <location>
        <begin position="1"/>
        <end position="22"/>
    </location>
</feature>
<sequence length="1171" mass="126055">MPSLLRTVLVLTALCISSVLTAQDFSNKGKDFWIGYGNHVRMFTGTPAEKMQLYITSDVATSGQVTIASIGFSQSFTVQPNQITTIDIPRAAALMDDGLYNHGIHVTADKPVVVYSFIYVSAVSGATVCLPTATLGRDYYSVNYTQRSNDPSSYSYFFVIAADTGTTTVEITPSATTKGGKAANVPFLVTLQQGQIYNVLGTISGNSGVDLTGSRVRSLNNGSGCKRIAVFCGSGKITIGCPGAGTADNLYQEMYPTATWGKKYITVPELTNPTNIFRIVKSDPTANVTLNGSPIAATSFVNNFYYEFTSNTTNVIESDKPILVSEYFTTQGCDGNTSNGDPEMIYLNPVEQTIAAVTLNSMQPPGININTHFLNVVLKNDPSAISSFKIDGASFNSFTPVPQDNGYVFAQIRTTAGTHNITCDTGFNIIAYGLGNVESYGFSGGMNLKDLYQFISIKNEYSIVDYPATCTDAPFNFSMTFPYMPTKVQWQFGGLYPDELINSPVADSSFVKNGKQLYLYRLPNLYKGPAPGTYPIKIIANNPTPDGCTGEQEIDFDLKVYPKPTAGFAFTGTCLGDTTYFTDQSQTGDNPIIKWSWSFGNGDVSGAKNPYEIYKTAATFNASLSAITQVGCLTDTVQKPVIINPLPVAAFQTTGPYCVGHDINVQDGSTISSGTIASYTWTMGDGQTLTKTSNAAFNYTYAATGSYTINLTAQSDQGCINKAPAKQIAITAQPTAGFILPENCLSDPFSKFTDTSTIADGTQASFQYLWTFGDPNSTPANNTASVQNPQHKYTATGNYTVFLKVTSNNGCADSVKQVLTINGTTPQAAFAFDDGNSVCSNKLLTFTNNSTVDFGNIIRLEIYWDYGNDPTNKTIDEDPTAGKKYSSQYPVLFNPATKNYLVQVVAYSGQTCLSSSSKTFTELAIPQLQFNPITPVCIDVAPFQLTQASVLNGLTGFGVYTGKGVSKGGVFSPATAKAGTDTLQYVFTADNSCVNSITQTEEVYPLPIVNAGPDSYMLEGNYFTLPATASGNNLSYRWTPPTALSNPAILQPQASPADDISYTLTATSSEGCKASDDINIKVLKAIHVPNAFSPNGDGIHDRWEIKYLNTYPGATVEVFNRYGQLVYKSAGYSQSWDGMFNGSPLPVGTYYYIINPGNGRTTMSGYVDIIR</sequence>
<dbReference type="NCBIfam" id="TIGR04131">
    <property type="entry name" value="Bac_Flav_CTERM"/>
    <property type="match status" value="1"/>
</dbReference>
<dbReference type="InterPro" id="IPR035986">
    <property type="entry name" value="PKD_dom_sf"/>
</dbReference>
<protein>
    <recommendedName>
        <fullName evidence="2">PKD domain-containing protein</fullName>
    </recommendedName>
</protein>
<dbReference type="EMBL" id="LWBO01000012">
    <property type="protein sequence ID" value="OQP48144.1"/>
    <property type="molecule type" value="Genomic_DNA"/>
</dbReference>
<gene>
    <name evidence="3" type="ORF">A4D02_05335</name>
</gene>
<dbReference type="PANTHER" id="PTHR46534:SF1">
    <property type="entry name" value="IGGFC-BINDING PROTEIN N-TERMINAL DOMAIN-CONTAINING PROTEIN"/>
    <property type="match status" value="1"/>
</dbReference>
<dbReference type="InterPro" id="IPR026341">
    <property type="entry name" value="T9SS_type_B"/>
</dbReference>
<dbReference type="Pfam" id="PF17517">
    <property type="entry name" value="IgGFc_binding"/>
    <property type="match status" value="1"/>
</dbReference>
<dbReference type="Proteomes" id="UP000192277">
    <property type="component" value="Unassembled WGS sequence"/>
</dbReference>